<reference evidence="1 2" key="1">
    <citation type="journal article" date="2022" name="Hortic Res">
        <title>A haplotype resolved chromosomal level avocado genome allows analysis of novel avocado genes.</title>
        <authorList>
            <person name="Nath O."/>
            <person name="Fletcher S.J."/>
            <person name="Hayward A."/>
            <person name="Shaw L.M."/>
            <person name="Masouleh A.K."/>
            <person name="Furtado A."/>
            <person name="Henry R.J."/>
            <person name="Mitter N."/>
        </authorList>
    </citation>
    <scope>NUCLEOTIDE SEQUENCE [LARGE SCALE GENOMIC DNA]</scope>
    <source>
        <strain evidence="2">cv. Hass</strain>
    </source>
</reference>
<accession>A0ACC2MK62</accession>
<proteinExistence type="predicted"/>
<keyword evidence="2" id="KW-1185">Reference proteome</keyword>
<organism evidence="1 2">
    <name type="scientific">Persea americana</name>
    <name type="common">Avocado</name>
    <dbReference type="NCBI Taxonomy" id="3435"/>
    <lineage>
        <taxon>Eukaryota</taxon>
        <taxon>Viridiplantae</taxon>
        <taxon>Streptophyta</taxon>
        <taxon>Embryophyta</taxon>
        <taxon>Tracheophyta</taxon>
        <taxon>Spermatophyta</taxon>
        <taxon>Magnoliopsida</taxon>
        <taxon>Magnoliidae</taxon>
        <taxon>Laurales</taxon>
        <taxon>Lauraceae</taxon>
        <taxon>Persea</taxon>
    </lineage>
</organism>
<comment type="caution">
    <text evidence="1">The sequence shown here is derived from an EMBL/GenBank/DDBJ whole genome shotgun (WGS) entry which is preliminary data.</text>
</comment>
<dbReference type="Proteomes" id="UP001234297">
    <property type="component" value="Chromosome 2"/>
</dbReference>
<protein>
    <submittedName>
        <fullName evidence="1">Uncharacterized protein</fullName>
    </submittedName>
</protein>
<gene>
    <name evidence="1" type="ORF">MRB53_007867</name>
</gene>
<sequence length="372" mass="41368">MGGGGIARFLDGIESQDADYSYIPSLSDELVLLILARLPPSLHQTLRLINKHYHALSRSRELYKIRREIGIREPSVFMLVSGEPCWWALDPLLGSHRNLPELPSDHCFASGDKESLCTGTQLLVSGKEIEGLVIWRYELAADRWFRGPSMIKPRCLFASANCGAVACIAGGILTGQNVEVLDSAEKYDPGKRMWEPLPTMNRRRKLCSGCYMDNKFYVIGGVDESNRDLTCGEFYDAERDVWILIPDMMNGAPCSTSRSPPLIAVANNELYSLDATSNQLKVYLKGRNSWRELGNVPVKADHSRGWGVAFKSLGDELLLIGLAKDPSVGHGMMICTCWHDTQTNALHWRKLGSNGNHMSPFVFNCSVMAARS</sequence>
<evidence type="ECO:0000313" key="1">
    <source>
        <dbReference type="EMBL" id="KAJ8646119.1"/>
    </source>
</evidence>
<dbReference type="EMBL" id="CM056810">
    <property type="protein sequence ID" value="KAJ8646119.1"/>
    <property type="molecule type" value="Genomic_DNA"/>
</dbReference>
<name>A0ACC2MK62_PERAE</name>
<evidence type="ECO:0000313" key="2">
    <source>
        <dbReference type="Proteomes" id="UP001234297"/>
    </source>
</evidence>